<evidence type="ECO:0000256" key="7">
    <source>
        <dbReference type="RuleBase" id="RU362028"/>
    </source>
</evidence>
<accession>A0A2A6E466</accession>
<feature type="domain" description="RNA-binding S4" evidence="9">
    <location>
        <begin position="42"/>
        <end position="102"/>
    </location>
</feature>
<evidence type="ECO:0000313" key="11">
    <source>
        <dbReference type="Proteomes" id="UP000243688"/>
    </source>
</evidence>
<dbReference type="PANTHER" id="PTHR21600:SF44">
    <property type="entry name" value="RIBOSOMAL LARGE SUBUNIT PSEUDOURIDINE SYNTHASE D"/>
    <property type="match status" value="1"/>
</dbReference>
<dbReference type="InterPro" id="IPR006225">
    <property type="entry name" value="PsdUridine_synth_RluC/D"/>
</dbReference>
<dbReference type="GO" id="GO:0003723">
    <property type="term" value="F:RNA binding"/>
    <property type="evidence" value="ECO:0007669"/>
    <property type="project" value="UniProtKB-KW"/>
</dbReference>
<evidence type="ECO:0000256" key="5">
    <source>
        <dbReference type="PIRSR" id="PIRSR606225-1"/>
    </source>
</evidence>
<comment type="function">
    <text evidence="7">Responsible for synthesis of pseudouridine from uracil.</text>
</comment>
<sequence>MRAESDFRPDPTESDADGDVVFPDDGEVEPVVWTADEAGSGERLDRLLAERVCAGVSRSRIQQWIRDGRVLVNGAVVKPNYRVAAGDAIEIAPPPPEPTDIRPEPIPLDIVYEDEDVVVVDKPRGLVVHPAPGHMSGTLVNALVYHCKDLAGVGDALRPGLVHRLDKDTSGLLVVAKNDRAYASLVAQWKARTIARRYVALVEGVVAHDVGTIDAPVGRDPRDRLRFAVTKGGKPAVTHFRVAERFRAHTMLELRLETGRTHQIRVHLKYIGHPVVGDPLYGRPGRWPIAGQALHAAELGFDHPRDGRRMTFVAPLPDDMRRLVEAMRSEF</sequence>
<feature type="active site" evidence="5">
    <location>
        <position position="166"/>
    </location>
</feature>
<protein>
    <recommendedName>
        <fullName evidence="7">Pseudouridine synthase</fullName>
        <ecNumber evidence="7">5.4.99.-</ecNumber>
    </recommendedName>
</protein>
<dbReference type="InterPro" id="IPR006145">
    <property type="entry name" value="PsdUridine_synth_RsuA/RluA"/>
</dbReference>
<dbReference type="InterPro" id="IPR050188">
    <property type="entry name" value="RluA_PseudoU_synthase"/>
</dbReference>
<proteinExistence type="inferred from homology"/>
<evidence type="ECO:0000256" key="8">
    <source>
        <dbReference type="SAM" id="MobiDB-lite"/>
    </source>
</evidence>
<feature type="compositionally biased region" description="Acidic residues" evidence="8">
    <location>
        <begin position="12"/>
        <end position="26"/>
    </location>
</feature>
<dbReference type="Gene3D" id="3.10.290.10">
    <property type="entry name" value="RNA-binding S4 domain"/>
    <property type="match status" value="1"/>
</dbReference>
<comment type="catalytic activity">
    <reaction evidence="1 7">
        <text>a uridine in RNA = a pseudouridine in RNA</text>
        <dbReference type="Rhea" id="RHEA:48348"/>
        <dbReference type="Rhea" id="RHEA-COMP:12068"/>
        <dbReference type="Rhea" id="RHEA-COMP:12069"/>
        <dbReference type="ChEBI" id="CHEBI:65314"/>
        <dbReference type="ChEBI" id="CHEBI:65315"/>
    </reaction>
</comment>
<dbReference type="InterPro" id="IPR036986">
    <property type="entry name" value="S4_RNA-bd_sf"/>
</dbReference>
<dbReference type="CDD" id="cd00165">
    <property type="entry name" value="S4"/>
    <property type="match status" value="1"/>
</dbReference>
<dbReference type="Proteomes" id="UP000243688">
    <property type="component" value="Unassembled WGS sequence"/>
</dbReference>
<reference evidence="10 11" key="1">
    <citation type="submission" date="2016-12" db="EMBL/GenBank/DDBJ databases">
        <title>Candidatus Reconcilibacillus cellulovorans genome.</title>
        <authorList>
            <person name="Kolinko S."/>
            <person name="Wu Y.-W."/>
            <person name="Tachea F."/>
            <person name="Denzel E."/>
            <person name="Hiras J."/>
            <person name="Baecker N."/>
            <person name="Chan L.J."/>
            <person name="Eichorst S.A."/>
            <person name="Frey D."/>
            <person name="Adams P.D."/>
            <person name="Pray T."/>
            <person name="Tanjore D."/>
            <person name="Petzold C.J."/>
            <person name="Gladden J.M."/>
            <person name="Simmons B.A."/>
            <person name="Singer S.W."/>
        </authorList>
    </citation>
    <scope>NUCLEOTIDE SEQUENCE [LARGE SCALE GENOMIC DNA]</scope>
    <source>
        <strain evidence="10">JTherm</strain>
    </source>
</reference>
<organism evidence="10 11">
    <name type="scientific">Candidatus Reconcilbacillus cellulovorans</name>
    <dbReference type="NCBI Taxonomy" id="1906605"/>
    <lineage>
        <taxon>Bacteria</taxon>
        <taxon>Bacillati</taxon>
        <taxon>Bacillota</taxon>
        <taxon>Bacilli</taxon>
        <taxon>Bacillales</taxon>
        <taxon>Paenibacillaceae</taxon>
        <taxon>Candidatus Reconcilbacillus</taxon>
    </lineage>
</organism>
<evidence type="ECO:0000256" key="2">
    <source>
        <dbReference type="ARBA" id="ARBA00010876"/>
    </source>
</evidence>
<dbReference type="SMART" id="SM00363">
    <property type="entry name" value="S4"/>
    <property type="match status" value="1"/>
</dbReference>
<dbReference type="SUPFAM" id="SSF55174">
    <property type="entry name" value="Alpha-L RNA-binding motif"/>
    <property type="match status" value="1"/>
</dbReference>
<dbReference type="GO" id="GO:0000455">
    <property type="term" value="P:enzyme-directed rRNA pseudouridine synthesis"/>
    <property type="evidence" value="ECO:0007669"/>
    <property type="project" value="TreeGrafter"/>
</dbReference>
<dbReference type="PROSITE" id="PS50889">
    <property type="entry name" value="S4"/>
    <property type="match status" value="1"/>
</dbReference>
<dbReference type="Gene3D" id="3.30.2350.10">
    <property type="entry name" value="Pseudouridine synthase"/>
    <property type="match status" value="1"/>
</dbReference>
<comment type="caution">
    <text evidence="10">The sequence shown here is derived from an EMBL/GenBank/DDBJ whole genome shotgun (WGS) entry which is preliminary data.</text>
</comment>
<dbReference type="CDD" id="cd02869">
    <property type="entry name" value="PseudoU_synth_RluA_like"/>
    <property type="match status" value="1"/>
</dbReference>
<evidence type="ECO:0000259" key="9">
    <source>
        <dbReference type="SMART" id="SM00363"/>
    </source>
</evidence>
<dbReference type="PROSITE" id="PS01129">
    <property type="entry name" value="PSI_RLU"/>
    <property type="match status" value="1"/>
</dbReference>
<evidence type="ECO:0000256" key="1">
    <source>
        <dbReference type="ARBA" id="ARBA00000073"/>
    </source>
</evidence>
<evidence type="ECO:0000313" key="10">
    <source>
        <dbReference type="EMBL" id="PDO11712.1"/>
    </source>
</evidence>
<dbReference type="Pfam" id="PF01479">
    <property type="entry name" value="S4"/>
    <property type="match status" value="1"/>
</dbReference>
<evidence type="ECO:0000256" key="3">
    <source>
        <dbReference type="ARBA" id="ARBA00022884"/>
    </source>
</evidence>
<dbReference type="InterPro" id="IPR006224">
    <property type="entry name" value="PsdUridine_synth_RluA-like_CS"/>
</dbReference>
<dbReference type="EC" id="5.4.99.-" evidence="7"/>
<dbReference type="EMBL" id="MOXJ01000001">
    <property type="protein sequence ID" value="PDO11712.1"/>
    <property type="molecule type" value="Genomic_DNA"/>
</dbReference>
<dbReference type="FunFam" id="3.30.2350.10:FF:000006">
    <property type="entry name" value="Pseudouridine synthase"/>
    <property type="match status" value="1"/>
</dbReference>
<feature type="compositionally biased region" description="Basic and acidic residues" evidence="8">
    <location>
        <begin position="1"/>
        <end position="11"/>
    </location>
</feature>
<dbReference type="PANTHER" id="PTHR21600">
    <property type="entry name" value="MITOCHONDRIAL RNA PSEUDOURIDINE SYNTHASE"/>
    <property type="match status" value="1"/>
</dbReference>
<dbReference type="GO" id="GO:0120159">
    <property type="term" value="F:rRNA pseudouridine synthase activity"/>
    <property type="evidence" value="ECO:0007669"/>
    <property type="project" value="UniProtKB-ARBA"/>
</dbReference>
<keyword evidence="3 6" id="KW-0694">RNA-binding</keyword>
<keyword evidence="4 7" id="KW-0413">Isomerase</keyword>
<dbReference type="InterPro" id="IPR020103">
    <property type="entry name" value="PsdUridine_synth_cat_dom_sf"/>
</dbReference>
<name>A0A2A6E466_9BACL</name>
<dbReference type="NCBIfam" id="TIGR00005">
    <property type="entry name" value="rluA_subfam"/>
    <property type="match status" value="1"/>
</dbReference>
<evidence type="ECO:0000256" key="6">
    <source>
        <dbReference type="PROSITE-ProRule" id="PRU00182"/>
    </source>
</evidence>
<comment type="similarity">
    <text evidence="2 7">Belongs to the pseudouridine synthase RluA family.</text>
</comment>
<dbReference type="Pfam" id="PF00849">
    <property type="entry name" value="PseudoU_synth_2"/>
    <property type="match status" value="1"/>
</dbReference>
<gene>
    <name evidence="10" type="ORF">BLM47_00955</name>
</gene>
<dbReference type="InterPro" id="IPR002942">
    <property type="entry name" value="S4_RNA-bd"/>
</dbReference>
<dbReference type="AlphaFoldDB" id="A0A2A6E466"/>
<feature type="region of interest" description="Disordered" evidence="8">
    <location>
        <begin position="1"/>
        <end position="26"/>
    </location>
</feature>
<dbReference type="SUPFAM" id="SSF55120">
    <property type="entry name" value="Pseudouridine synthase"/>
    <property type="match status" value="1"/>
</dbReference>
<evidence type="ECO:0000256" key="4">
    <source>
        <dbReference type="ARBA" id="ARBA00023235"/>
    </source>
</evidence>